<reference evidence="1" key="2">
    <citation type="submission" date="2005-04" db="EMBL/GenBank/DDBJ databases">
        <title>The complete DNA sequence of the lactococcal sexfactor.</title>
        <authorList>
            <person name="Shearman C."/>
            <person name="Wegmann U."/>
            <person name="Godon J.-J."/>
            <person name="Jury K."/>
            <person name="Pillidge C."/>
            <person name="Gasson M."/>
        </authorList>
    </citation>
    <scope>NUCLEOTIDE SEQUENCE</scope>
    <source>
        <strain evidence="1">MG1363</strain>
        <plasmid evidence="1">pFI430</plasmid>
    </source>
</reference>
<evidence type="ECO:0008006" key="4">
    <source>
        <dbReference type="Google" id="ProtNLM"/>
    </source>
</evidence>
<dbReference type="HOGENOM" id="CLU_083285_1_0_9"/>
<evidence type="ECO:0000313" key="2">
    <source>
        <dbReference type="EMBL" id="CAL97945.1"/>
    </source>
</evidence>
<organism evidence="2 3">
    <name type="scientific">Lactococcus lactis subsp. cremoris (strain MG1363)</name>
    <dbReference type="NCBI Taxonomy" id="416870"/>
    <lineage>
        <taxon>Bacteria</taxon>
        <taxon>Bacillati</taxon>
        <taxon>Bacillota</taxon>
        <taxon>Bacilli</taxon>
        <taxon>Lactobacillales</taxon>
        <taxon>Streptococcaceae</taxon>
        <taxon>Lactococcus</taxon>
        <taxon>Lactococcus cremoris subsp. cremoris</taxon>
    </lineage>
</organism>
<dbReference type="STRING" id="416870.llmg_1355"/>
<dbReference type="RefSeq" id="WP_011835226.1">
    <property type="nucleotide sequence ID" value="NC_009004.1"/>
</dbReference>
<dbReference type="Gene3D" id="3.40.50.1000">
    <property type="entry name" value="HAD superfamily/HAD-like"/>
    <property type="match status" value="1"/>
</dbReference>
<sequence length="273" mass="30745">MNSKSNEFIFTSDLDGTLIYSQRYLDEQTLPTLCVEEYQEKPLSFMTIKAIDDLIILNRLIHFIPTTSRTQSQLERIRLPEHQYDLVENGMRLLVDGVEDLSWHTERVKECKTKGIPKEEVAEKLSKIILDFSKNNNLDNYIRFLASGTFIFIKGSAFDNPQILFEQIISSVKKIGWKTDVQGSKLYVYHPLADKSVAALKLKEKLKAKVLITAGNAETDSELVKSGDMGFIPNNALLKLQGESITTTRNEGVGAGEEIIASVLSKIKWKGGD</sequence>
<dbReference type="KEGG" id="llm:llmg_1355"/>
<dbReference type="InterPro" id="IPR023214">
    <property type="entry name" value="HAD_sf"/>
</dbReference>
<geneLocation type="plasmid" evidence="1">
    <name>pFI430</name>
</geneLocation>
<keyword evidence="1" id="KW-0614">Plasmid</keyword>
<dbReference type="EMBL" id="DQ011112">
    <property type="protein sequence ID" value="AAY64126.1"/>
    <property type="molecule type" value="Genomic_DNA"/>
</dbReference>
<reference evidence="1" key="1">
    <citation type="journal article" date="1995" name="Int. Dairy J.">
        <title>Characterization and exploitation of conjugation in Lactococcus lactis.</title>
        <authorList>
            <person name="Gasson M."/>
            <person name="Godon J.-J."/>
            <person name="Chris P."/>
            <person name="Eaton T."/>
            <person name="Jury K."/>
            <person name="Shearman C."/>
        </authorList>
    </citation>
    <scope>NUCLEOTIDE SEQUENCE</scope>
    <source>
        <strain evidence="1">MG1363</strain>
        <plasmid evidence="1">pFI430</plasmid>
    </source>
</reference>
<name>A2RKX9_LACLM</name>
<dbReference type="AlphaFoldDB" id="A2RKX9"/>
<reference evidence="2 3" key="3">
    <citation type="journal article" date="2007" name="J. Bacteriol.">
        <title>The complete genome sequence of the lactic acid bacterial paradigm Lactococcus lactis subsp. cremoris MG1363.</title>
        <authorList>
            <person name="Wegmann U."/>
            <person name="O'Connell-Motherway M."/>
            <person name="Zomer A."/>
            <person name="Buist G."/>
            <person name="Shearman C."/>
            <person name="Canchaya C."/>
            <person name="Ventura M."/>
            <person name="Goesmann A."/>
            <person name="Gasson M.J."/>
            <person name="Kuipers O.P."/>
            <person name="van Sinderen D."/>
            <person name="Kok J."/>
        </authorList>
    </citation>
    <scope>NUCLEOTIDE SEQUENCE [LARGE SCALE GENOMIC DNA]</scope>
    <source>
        <strain evidence="2 3">MG1363</strain>
    </source>
</reference>
<proteinExistence type="predicted"/>
<dbReference type="InterPro" id="IPR036412">
    <property type="entry name" value="HAD-like_sf"/>
</dbReference>
<dbReference type="EMBL" id="AM406671">
    <property type="protein sequence ID" value="CAL97945.1"/>
    <property type="molecule type" value="Genomic_DNA"/>
</dbReference>
<accession>A2RKX9</accession>
<evidence type="ECO:0000313" key="3">
    <source>
        <dbReference type="Proteomes" id="UP000000364"/>
    </source>
</evidence>
<evidence type="ECO:0000313" key="1">
    <source>
        <dbReference type="EMBL" id="AAY64126.1"/>
    </source>
</evidence>
<dbReference type="SUPFAM" id="SSF56784">
    <property type="entry name" value="HAD-like"/>
    <property type="match status" value="1"/>
</dbReference>
<protein>
    <recommendedName>
        <fullName evidence="4">Sucrose phosphatase-like domain-containing protein</fullName>
    </recommendedName>
</protein>
<dbReference type="SMR" id="A2RKX9"/>
<gene>
    <name evidence="2" type="ordered locus">llmg_1355</name>
</gene>
<dbReference type="OrthoDB" id="1666512at2"/>
<dbReference type="eggNOG" id="COG0561">
    <property type="taxonomic scope" value="Bacteria"/>
</dbReference>
<dbReference type="Proteomes" id="UP000000364">
    <property type="component" value="Chromosome"/>
</dbReference>